<comment type="caution">
    <text evidence="2">The sequence shown here is derived from an EMBL/GenBank/DDBJ whole genome shotgun (WGS) entry which is preliminary data.</text>
</comment>
<proteinExistence type="predicted"/>
<dbReference type="InterPro" id="IPR027417">
    <property type="entry name" value="P-loop_NTPase"/>
</dbReference>
<evidence type="ECO:0000313" key="3">
    <source>
        <dbReference type="Proteomes" id="UP001597024"/>
    </source>
</evidence>
<sequence>GELSGGRAQRVAPARALVTRPRVIFADEPTGAFDSLAGEQVMDLFPGLSRQEGVTAIVVTHDARVAACADRVVHRGGDQGVSEADDDVVAAGLRSLTNTTPSLSARWAGSSGK</sequence>
<feature type="domain" description="ABC transporter" evidence="1">
    <location>
        <begin position="2"/>
        <end position="30"/>
    </location>
</feature>
<dbReference type="Proteomes" id="UP001597024">
    <property type="component" value="Unassembled WGS sequence"/>
</dbReference>
<dbReference type="PANTHER" id="PTHR24220:SF685">
    <property type="entry name" value="ABC TRANSPORTER RELATED"/>
    <property type="match status" value="1"/>
</dbReference>
<dbReference type="EMBL" id="JBHTHX010001384">
    <property type="protein sequence ID" value="MFD0888550.1"/>
    <property type="molecule type" value="Genomic_DNA"/>
</dbReference>
<dbReference type="GO" id="GO:0005524">
    <property type="term" value="F:ATP binding"/>
    <property type="evidence" value="ECO:0007669"/>
    <property type="project" value="UniProtKB-KW"/>
</dbReference>
<dbReference type="Gene3D" id="3.40.50.300">
    <property type="entry name" value="P-loop containing nucleotide triphosphate hydrolases"/>
    <property type="match status" value="1"/>
</dbReference>
<dbReference type="SUPFAM" id="SSF52540">
    <property type="entry name" value="P-loop containing nucleoside triphosphate hydrolases"/>
    <property type="match status" value="1"/>
</dbReference>
<feature type="non-terminal residue" evidence="2">
    <location>
        <position position="1"/>
    </location>
</feature>
<keyword evidence="2" id="KW-0067">ATP-binding</keyword>
<evidence type="ECO:0000313" key="2">
    <source>
        <dbReference type="EMBL" id="MFD0888550.1"/>
    </source>
</evidence>
<dbReference type="InterPro" id="IPR003439">
    <property type="entry name" value="ABC_transporter-like_ATP-bd"/>
</dbReference>
<protein>
    <submittedName>
        <fullName evidence="2">ATP-binding cassette domain-containing protein</fullName>
    </submittedName>
</protein>
<name>A0ABW3DXH9_9ACTN</name>
<accession>A0ABW3DXH9</accession>
<dbReference type="Pfam" id="PF00005">
    <property type="entry name" value="ABC_tran"/>
    <property type="match status" value="1"/>
</dbReference>
<reference evidence="3" key="1">
    <citation type="journal article" date="2019" name="Int. J. Syst. Evol. Microbiol.">
        <title>The Global Catalogue of Microorganisms (GCM) 10K type strain sequencing project: providing services to taxonomists for standard genome sequencing and annotation.</title>
        <authorList>
            <consortium name="The Broad Institute Genomics Platform"/>
            <consortium name="The Broad Institute Genome Sequencing Center for Infectious Disease"/>
            <person name="Wu L."/>
            <person name="Ma J."/>
        </authorList>
    </citation>
    <scope>NUCLEOTIDE SEQUENCE [LARGE SCALE GENOMIC DNA]</scope>
    <source>
        <strain evidence="3">CCUG 62974</strain>
    </source>
</reference>
<dbReference type="PANTHER" id="PTHR24220">
    <property type="entry name" value="IMPORT ATP-BINDING PROTEIN"/>
    <property type="match status" value="1"/>
</dbReference>
<organism evidence="2 3">
    <name type="scientific">Streptosporangium algeriense</name>
    <dbReference type="NCBI Taxonomy" id="1682748"/>
    <lineage>
        <taxon>Bacteria</taxon>
        <taxon>Bacillati</taxon>
        <taxon>Actinomycetota</taxon>
        <taxon>Actinomycetes</taxon>
        <taxon>Streptosporangiales</taxon>
        <taxon>Streptosporangiaceae</taxon>
        <taxon>Streptosporangium</taxon>
    </lineage>
</organism>
<keyword evidence="3" id="KW-1185">Reference proteome</keyword>
<dbReference type="InterPro" id="IPR015854">
    <property type="entry name" value="ABC_transpr_LolD-like"/>
</dbReference>
<keyword evidence="2" id="KW-0547">Nucleotide-binding</keyword>
<evidence type="ECO:0000259" key="1">
    <source>
        <dbReference type="Pfam" id="PF00005"/>
    </source>
</evidence>
<gene>
    <name evidence="2" type="ORF">ACFQ08_28785</name>
</gene>